<dbReference type="EMBL" id="JAJSOF020000003">
    <property type="protein sequence ID" value="KAJ4449834.1"/>
    <property type="molecule type" value="Genomic_DNA"/>
</dbReference>
<keyword evidence="2" id="KW-1185">Reference proteome</keyword>
<proteinExistence type="predicted"/>
<comment type="caution">
    <text evidence="1">The sequence shown here is derived from an EMBL/GenBank/DDBJ whole genome shotgun (WGS) entry which is preliminary data.</text>
</comment>
<dbReference type="Proteomes" id="UP001148838">
    <property type="component" value="Unassembled WGS sequence"/>
</dbReference>
<reference evidence="1 2" key="1">
    <citation type="journal article" date="2022" name="Allergy">
        <title>Genome assembly and annotation of Periplaneta americana reveal a comprehensive cockroach allergen profile.</title>
        <authorList>
            <person name="Wang L."/>
            <person name="Xiong Q."/>
            <person name="Saelim N."/>
            <person name="Wang L."/>
            <person name="Nong W."/>
            <person name="Wan A.T."/>
            <person name="Shi M."/>
            <person name="Liu X."/>
            <person name="Cao Q."/>
            <person name="Hui J.H.L."/>
            <person name="Sookrung N."/>
            <person name="Leung T.F."/>
            <person name="Tungtrongchitr A."/>
            <person name="Tsui S.K.W."/>
        </authorList>
    </citation>
    <scope>NUCLEOTIDE SEQUENCE [LARGE SCALE GENOMIC DNA]</scope>
    <source>
        <strain evidence="1">PWHHKU_190912</strain>
    </source>
</reference>
<organism evidence="1 2">
    <name type="scientific">Periplaneta americana</name>
    <name type="common">American cockroach</name>
    <name type="synonym">Blatta americana</name>
    <dbReference type="NCBI Taxonomy" id="6978"/>
    <lineage>
        <taxon>Eukaryota</taxon>
        <taxon>Metazoa</taxon>
        <taxon>Ecdysozoa</taxon>
        <taxon>Arthropoda</taxon>
        <taxon>Hexapoda</taxon>
        <taxon>Insecta</taxon>
        <taxon>Pterygota</taxon>
        <taxon>Neoptera</taxon>
        <taxon>Polyneoptera</taxon>
        <taxon>Dictyoptera</taxon>
        <taxon>Blattodea</taxon>
        <taxon>Blattoidea</taxon>
        <taxon>Blattidae</taxon>
        <taxon>Blattinae</taxon>
        <taxon>Periplaneta</taxon>
    </lineage>
</organism>
<evidence type="ECO:0000313" key="2">
    <source>
        <dbReference type="Proteomes" id="UP001148838"/>
    </source>
</evidence>
<protein>
    <submittedName>
        <fullName evidence="1">Uncharacterized protein</fullName>
    </submittedName>
</protein>
<sequence length="226" mass="25205">MCQLKCVSSDGGYKIFQVLNIRHRSNGGDSILNIRDTRMAELNEDGQRLLASRYSRNSRKFVGTLTYETYLDVLNEPFFLDERAKPSHCCHPTREQLYLCIVLIPLARRIHIPPADYTKETGVICTFTFVQETEVLRTCTFVQEKAEYEDGRCQPRQWRTTEVFIATKLMGYDDRDWINLAQSLCEGGDEPPSSLKAGVFGSRNDIDGGGGGGGGGDACDCIGASV</sequence>
<accession>A0ABQ8TT45</accession>
<name>A0ABQ8TT45_PERAM</name>
<evidence type="ECO:0000313" key="1">
    <source>
        <dbReference type="EMBL" id="KAJ4449834.1"/>
    </source>
</evidence>
<gene>
    <name evidence="1" type="ORF">ANN_01240</name>
</gene>